<evidence type="ECO:0000313" key="2">
    <source>
        <dbReference type="Proteomes" id="UP000652761"/>
    </source>
</evidence>
<keyword evidence="2" id="KW-1185">Reference proteome</keyword>
<accession>A0A843U1J8</accession>
<comment type="caution">
    <text evidence="1">The sequence shown here is derived from an EMBL/GenBank/DDBJ whole genome shotgun (WGS) entry which is preliminary data.</text>
</comment>
<dbReference type="EMBL" id="NMUH01000342">
    <property type="protein sequence ID" value="MQL77285.1"/>
    <property type="molecule type" value="Genomic_DNA"/>
</dbReference>
<protein>
    <submittedName>
        <fullName evidence="1">Uncharacterized protein</fullName>
    </submittedName>
</protein>
<organism evidence="1 2">
    <name type="scientific">Colocasia esculenta</name>
    <name type="common">Wild taro</name>
    <name type="synonym">Arum esculentum</name>
    <dbReference type="NCBI Taxonomy" id="4460"/>
    <lineage>
        <taxon>Eukaryota</taxon>
        <taxon>Viridiplantae</taxon>
        <taxon>Streptophyta</taxon>
        <taxon>Embryophyta</taxon>
        <taxon>Tracheophyta</taxon>
        <taxon>Spermatophyta</taxon>
        <taxon>Magnoliopsida</taxon>
        <taxon>Liliopsida</taxon>
        <taxon>Araceae</taxon>
        <taxon>Aroideae</taxon>
        <taxon>Colocasieae</taxon>
        <taxon>Colocasia</taxon>
    </lineage>
</organism>
<proteinExistence type="predicted"/>
<dbReference type="Proteomes" id="UP000652761">
    <property type="component" value="Unassembled WGS sequence"/>
</dbReference>
<sequence>MDTLTPVFELYVRLRERRQRGSDWELGMESLKVPGMGLQLCGLQVWCWLVSTVLWLWLVLVERQLDLSSVIARLRGGTVVMRLCGGVEVELCSMEVVCDDLKPEEARLVSETVLSSVFKRSESTSDVVLLPGRVSDLVDDHSTLVQESPNRTNQHRIALQSPFLGPLFFPSKPE</sequence>
<evidence type="ECO:0000313" key="1">
    <source>
        <dbReference type="EMBL" id="MQL77285.1"/>
    </source>
</evidence>
<reference evidence="1" key="1">
    <citation type="submission" date="2017-07" db="EMBL/GenBank/DDBJ databases">
        <title>Taro Niue Genome Assembly and Annotation.</title>
        <authorList>
            <person name="Atibalentja N."/>
            <person name="Keating K."/>
            <person name="Fields C.J."/>
        </authorList>
    </citation>
    <scope>NUCLEOTIDE SEQUENCE</scope>
    <source>
        <strain evidence="1">Niue_2</strain>
        <tissue evidence="1">Leaf</tissue>
    </source>
</reference>
<gene>
    <name evidence="1" type="ORF">Taro_009698</name>
</gene>
<name>A0A843U1J8_COLES</name>
<dbReference type="AlphaFoldDB" id="A0A843U1J8"/>